<dbReference type="InterPro" id="IPR016161">
    <property type="entry name" value="Ald_DH/histidinol_DH"/>
</dbReference>
<dbReference type="PROSITE" id="PS00687">
    <property type="entry name" value="ALDEHYDE_DEHYDR_GLU"/>
    <property type="match status" value="1"/>
</dbReference>
<sequence>MKHVHTELFIAGEWVRPASTTGNVVIGAATEEPLGRTPLGTPADIDTAVRAARRAVDGPGWSDAAPAHRADVLDRFAAALTARSDVLAALVSSENGMPITKSASANVLAPAATLSYYASLARGLDLEEERTAFAGGVTRVRREPVGVVGAIVPWNYPIMLAMMKIAPALAAGCSLVVKPAVETALSAYVVAEAAAEAGLPPGVLNIVPGGREVSQALVSHPDVDKVAFTGSTPVGRSIGEVCGRLLKPVTLELGGKSAAVILDDADLDATAAALAHVALPNNGQTCYASTRILAPASRYPEALEAITAMAASLTVGDPLDPATGVGPVVSARQRESIERHIAAGRAAGAQVTTGGGRPEHLTRGWYVEPTVFGDVRNDMSIAQEEIFGPVVVVIPYRDEEEAVALANDSEFGLGGSVWSCDTERANEVARRIRTGSVGINGYNLDLASPFGGRKGSGLGRELGPEGLAAYFQLKSVYQAV</sequence>
<evidence type="ECO:0000313" key="6">
    <source>
        <dbReference type="EMBL" id="MEU3787932.1"/>
    </source>
</evidence>
<protein>
    <submittedName>
        <fullName evidence="6">Aldehyde dehydrogenase</fullName>
    </submittedName>
</protein>
<dbReference type="InterPro" id="IPR016162">
    <property type="entry name" value="Ald_DH_N"/>
</dbReference>
<evidence type="ECO:0000313" key="7">
    <source>
        <dbReference type="Proteomes" id="UP001550739"/>
    </source>
</evidence>
<evidence type="ECO:0000259" key="5">
    <source>
        <dbReference type="Pfam" id="PF00171"/>
    </source>
</evidence>
<gene>
    <name evidence="6" type="ORF">AB0E89_46800</name>
</gene>
<dbReference type="RefSeq" id="WP_334573963.1">
    <property type="nucleotide sequence ID" value="NZ_JBEZVE010000060.1"/>
</dbReference>
<proteinExistence type="inferred from homology"/>
<dbReference type="Gene3D" id="3.40.309.10">
    <property type="entry name" value="Aldehyde Dehydrogenase, Chain A, domain 2"/>
    <property type="match status" value="1"/>
</dbReference>
<dbReference type="Proteomes" id="UP001550739">
    <property type="component" value="Unassembled WGS sequence"/>
</dbReference>
<dbReference type="PANTHER" id="PTHR42804:SF1">
    <property type="entry name" value="ALDEHYDE DEHYDROGENASE-RELATED"/>
    <property type="match status" value="1"/>
</dbReference>
<feature type="active site" evidence="3">
    <location>
        <position position="252"/>
    </location>
</feature>
<evidence type="ECO:0000256" key="1">
    <source>
        <dbReference type="ARBA" id="ARBA00009986"/>
    </source>
</evidence>
<evidence type="ECO:0000256" key="4">
    <source>
        <dbReference type="RuleBase" id="RU003345"/>
    </source>
</evidence>
<accession>A0ABV2ZZC4</accession>
<dbReference type="PANTHER" id="PTHR42804">
    <property type="entry name" value="ALDEHYDE DEHYDROGENASE"/>
    <property type="match status" value="1"/>
</dbReference>
<organism evidence="6 7">
    <name type="scientific">Streptomyces sp. 900129855</name>
    <dbReference type="NCBI Taxonomy" id="3155129"/>
    <lineage>
        <taxon>Bacteria</taxon>
        <taxon>Bacillati</taxon>
        <taxon>Actinomycetota</taxon>
        <taxon>Actinomycetes</taxon>
        <taxon>Kitasatosporales</taxon>
        <taxon>Streptomycetaceae</taxon>
        <taxon>Streptomyces</taxon>
    </lineage>
</organism>
<keyword evidence="7" id="KW-1185">Reference proteome</keyword>
<dbReference type="Pfam" id="PF00171">
    <property type="entry name" value="Aldedh"/>
    <property type="match status" value="1"/>
</dbReference>
<evidence type="ECO:0000256" key="3">
    <source>
        <dbReference type="PROSITE-ProRule" id="PRU10007"/>
    </source>
</evidence>
<reference evidence="6 7" key="1">
    <citation type="submission" date="2024-06" db="EMBL/GenBank/DDBJ databases">
        <title>The Natural Products Discovery Center: Release of the First 8490 Sequenced Strains for Exploring Actinobacteria Biosynthetic Diversity.</title>
        <authorList>
            <person name="Kalkreuter E."/>
            <person name="Kautsar S.A."/>
            <person name="Yang D."/>
            <person name="Bader C.D."/>
            <person name="Teijaro C.N."/>
            <person name="Fluegel L."/>
            <person name="Davis C.M."/>
            <person name="Simpson J.R."/>
            <person name="Lauterbach L."/>
            <person name="Steele A.D."/>
            <person name="Gui C."/>
            <person name="Meng S."/>
            <person name="Li G."/>
            <person name="Viehrig K."/>
            <person name="Ye F."/>
            <person name="Su P."/>
            <person name="Kiefer A.F."/>
            <person name="Nichols A."/>
            <person name="Cepeda A.J."/>
            <person name="Yan W."/>
            <person name="Fan B."/>
            <person name="Jiang Y."/>
            <person name="Adhikari A."/>
            <person name="Zheng C.-J."/>
            <person name="Schuster L."/>
            <person name="Cowan T.M."/>
            <person name="Smanski M.J."/>
            <person name="Chevrette M.G."/>
            <person name="De Carvalho L.P.S."/>
            <person name="Shen B."/>
        </authorList>
    </citation>
    <scope>NUCLEOTIDE SEQUENCE [LARGE SCALE GENOMIC DNA]</scope>
    <source>
        <strain evidence="6 7">NPDC033843</strain>
    </source>
</reference>
<dbReference type="SUPFAM" id="SSF53720">
    <property type="entry name" value="ALDH-like"/>
    <property type="match status" value="1"/>
</dbReference>
<comment type="caution">
    <text evidence="6">The sequence shown here is derived from an EMBL/GenBank/DDBJ whole genome shotgun (WGS) entry which is preliminary data.</text>
</comment>
<dbReference type="Gene3D" id="3.40.605.10">
    <property type="entry name" value="Aldehyde Dehydrogenase, Chain A, domain 1"/>
    <property type="match status" value="1"/>
</dbReference>
<evidence type="ECO:0000256" key="2">
    <source>
        <dbReference type="ARBA" id="ARBA00023002"/>
    </source>
</evidence>
<dbReference type="EMBL" id="JBEZVE010000060">
    <property type="protein sequence ID" value="MEU3787932.1"/>
    <property type="molecule type" value="Genomic_DNA"/>
</dbReference>
<dbReference type="InterPro" id="IPR029510">
    <property type="entry name" value="Ald_DH_CS_GLU"/>
</dbReference>
<dbReference type="CDD" id="cd07139">
    <property type="entry name" value="ALDH_AldA-Rv0768"/>
    <property type="match status" value="1"/>
</dbReference>
<dbReference type="InterPro" id="IPR015590">
    <property type="entry name" value="Aldehyde_DH_dom"/>
</dbReference>
<keyword evidence="2 4" id="KW-0560">Oxidoreductase</keyword>
<comment type="similarity">
    <text evidence="1 4">Belongs to the aldehyde dehydrogenase family.</text>
</comment>
<dbReference type="InterPro" id="IPR016163">
    <property type="entry name" value="Ald_DH_C"/>
</dbReference>
<name>A0ABV2ZZC4_9ACTN</name>
<feature type="domain" description="Aldehyde dehydrogenase" evidence="5">
    <location>
        <begin position="14"/>
        <end position="476"/>
    </location>
</feature>